<dbReference type="OrthoDB" id="170048at2157"/>
<reference evidence="2" key="4">
    <citation type="submission" date="2016-09" db="EMBL/GenBank/DDBJ databases">
        <authorList>
            <person name="Pfeiffer F."/>
        </authorList>
    </citation>
    <scope>NUCLEOTIDE SEQUENCE</scope>
    <source>
        <strain evidence="2">ATCC 43099</strain>
    </source>
</reference>
<evidence type="ECO:0000313" key="4">
    <source>
        <dbReference type="Proteomes" id="UP000001879"/>
    </source>
</evidence>
<sequence length="150" mass="16786">MVDEDLELERDLGEATIVYDEPDEDAVHKTVPNEHIAYFQDHWIIKTDEDDEGNDIVRRIPSQRVHYVERSVEEFQSEVQTVADQVQSFASSLRTKIPVGGDKEGGRDEHGRAGEGAGEVHPIEITPGEVDRDVADDSARGTDTDADRDE</sequence>
<dbReference type="Proteomes" id="UP000011543">
    <property type="component" value="Unassembled WGS sequence"/>
</dbReference>
<dbReference type="PATRIC" id="fig|547559.17.peg.1007"/>
<dbReference type="eggNOG" id="arCOG08187">
    <property type="taxonomic scope" value="Archaea"/>
</dbReference>
<gene>
    <name evidence="2" type="ordered locus">Nmag_3029</name>
    <name evidence="3" type="ORF">C500_05253</name>
</gene>
<dbReference type="KEGG" id="nmg:Nmag_3029"/>
<dbReference type="PaxDb" id="547559-Nmag_3029"/>
<name>D3SR25_NATMM</name>
<evidence type="ECO:0000313" key="2">
    <source>
        <dbReference type="EMBL" id="ADD06581.1"/>
    </source>
</evidence>
<proteinExistence type="predicted"/>
<dbReference type="RefSeq" id="WP_004214718.1">
    <property type="nucleotide sequence ID" value="NC_013922.1"/>
</dbReference>
<evidence type="ECO:0000256" key="1">
    <source>
        <dbReference type="SAM" id="MobiDB-lite"/>
    </source>
</evidence>
<protein>
    <submittedName>
        <fullName evidence="2">Uncharacterized protein</fullName>
    </submittedName>
</protein>
<dbReference type="STRING" id="547559.Nmag_3029"/>
<dbReference type="EMBL" id="AOHS01000023">
    <property type="protein sequence ID" value="ELY31958.1"/>
    <property type="molecule type" value="Genomic_DNA"/>
</dbReference>
<dbReference type="GeneID" id="8825889"/>
<feature type="region of interest" description="Disordered" evidence="1">
    <location>
        <begin position="94"/>
        <end position="150"/>
    </location>
</feature>
<dbReference type="AlphaFoldDB" id="D3SR25"/>
<dbReference type="EMBL" id="CP001932">
    <property type="protein sequence ID" value="ADD06581.1"/>
    <property type="molecule type" value="Genomic_DNA"/>
</dbReference>
<accession>D3SR25</accession>
<reference evidence="2 4" key="2">
    <citation type="journal article" date="2012" name="BMC Genomics">
        <title>A comparative genomics perspective on the genetic content of the alkaliphilic haloarchaeon Natrialba magadii ATCC 43099T.</title>
        <authorList>
            <person name="Siddaramappa S."/>
            <person name="Challacombe J.F."/>
            <person name="Decastro R.E."/>
            <person name="Pfeiffer F."/>
            <person name="Sastre D.E."/>
            <person name="Gimenez M.I."/>
            <person name="Paggi R.A."/>
            <person name="Detter J.C."/>
            <person name="Davenport K.W."/>
            <person name="Goodwin L.A."/>
            <person name="Kyrpides N."/>
            <person name="Tapia R."/>
            <person name="Pitluck S."/>
            <person name="Lucas S."/>
            <person name="Woyke T."/>
            <person name="Maupin-Furlow J.A."/>
        </authorList>
    </citation>
    <scope>NUCLEOTIDE SEQUENCE [LARGE SCALE GENOMIC DNA]</scope>
    <source>
        <strain evidence="2">ATCC 43099</strain>
        <strain evidence="4">ATCC 43099 / DSM 3394 / CCM 3739 / CIP 104546 / IAM 13178 / JCM 8861 / NBRC 102185 / NCIMB 2190 / MS3</strain>
    </source>
</reference>
<dbReference type="Proteomes" id="UP000001879">
    <property type="component" value="Chromosome"/>
</dbReference>
<feature type="compositionally biased region" description="Basic and acidic residues" evidence="1">
    <location>
        <begin position="129"/>
        <end position="150"/>
    </location>
</feature>
<organism evidence="2 4">
    <name type="scientific">Natrialba magadii (strain ATCC 43099 / DSM 3394 / CCM 3739 / CIP 104546 / IAM 13178 / JCM 8861 / NBRC 102185 / NCIMB 2190 / MS3)</name>
    <name type="common">Natronobacterium magadii</name>
    <dbReference type="NCBI Taxonomy" id="547559"/>
    <lineage>
        <taxon>Archaea</taxon>
        <taxon>Methanobacteriati</taxon>
        <taxon>Methanobacteriota</taxon>
        <taxon>Stenosarchaea group</taxon>
        <taxon>Halobacteria</taxon>
        <taxon>Halobacteriales</taxon>
        <taxon>Natrialbaceae</taxon>
        <taxon>Natrialba</taxon>
    </lineage>
</organism>
<dbReference type="HOGENOM" id="CLU_159097_0_0_2"/>
<reference evidence="4" key="1">
    <citation type="submission" date="2010-02" db="EMBL/GenBank/DDBJ databases">
        <title>Complete sequence of chromosome of Natrialba magadii ATCC 43099.</title>
        <authorList>
            <consortium name="US DOE Joint Genome Institute"/>
            <person name="Lucas S."/>
            <person name="Copeland A."/>
            <person name="Lapidus A."/>
            <person name="Cheng J.-F."/>
            <person name="Bruce D."/>
            <person name="Goodwin L."/>
            <person name="Pitluck S."/>
            <person name="Davenport K."/>
            <person name="Saunders E."/>
            <person name="Detter J.C."/>
            <person name="Han C."/>
            <person name="Tapia R."/>
            <person name="Land M."/>
            <person name="Hauser L."/>
            <person name="Kyrpides N."/>
            <person name="Mikhailova N."/>
            <person name="De Castro R.E."/>
            <person name="Maupin-Furlow J.A."/>
            <person name="Woyke T."/>
        </authorList>
    </citation>
    <scope>NUCLEOTIDE SEQUENCE [LARGE SCALE GENOMIC DNA]</scope>
    <source>
        <strain evidence="4">ATCC 43099 / DSM 3394 / CCM 3739 / CIP 104546 / IAM 13178 / JCM 8861 / NBRC 102185 / NCIMB 2190 / MS3</strain>
    </source>
</reference>
<evidence type="ECO:0000313" key="3">
    <source>
        <dbReference type="EMBL" id="ELY31958.1"/>
    </source>
</evidence>
<keyword evidence="4" id="KW-1185">Reference proteome</keyword>
<evidence type="ECO:0000313" key="5">
    <source>
        <dbReference type="Proteomes" id="UP000011543"/>
    </source>
</evidence>
<feature type="compositionally biased region" description="Basic and acidic residues" evidence="1">
    <location>
        <begin position="101"/>
        <end position="113"/>
    </location>
</feature>
<reference evidence="3 5" key="3">
    <citation type="journal article" date="2014" name="PLoS Genet.">
        <title>Phylogenetically driven sequencing of extremely halophilic archaea reveals strategies for static and dynamic osmo-response.</title>
        <authorList>
            <person name="Becker E.A."/>
            <person name="Seitzer P.M."/>
            <person name="Tritt A."/>
            <person name="Larsen D."/>
            <person name="Krusor M."/>
            <person name="Yao A.I."/>
            <person name="Wu D."/>
            <person name="Madern D."/>
            <person name="Eisen J.A."/>
            <person name="Darling A.E."/>
            <person name="Facciotti M.T."/>
        </authorList>
    </citation>
    <scope>NUCLEOTIDE SEQUENCE [LARGE SCALE GENOMIC DNA]</scope>
    <source>
        <strain evidence="5">ATCC 43099 / DSM 3394 / CCM 3739 / CIP 104546 / IAM 13178 / JCM 8861 / NBRC 102185 / NCIMB 2190 / MS3</strain>
        <strain evidence="3">MS-3</strain>
    </source>
</reference>